<dbReference type="PANTHER" id="PTHR43649:SF33">
    <property type="entry name" value="POLYGALACTURONAN_RHAMNOGALACTURONAN-BINDING PROTEIN YTCQ"/>
    <property type="match status" value="1"/>
</dbReference>
<dbReference type="InterPro" id="IPR050490">
    <property type="entry name" value="Bact_solute-bd_prot1"/>
</dbReference>
<evidence type="ECO:0000256" key="5">
    <source>
        <dbReference type="ARBA" id="ARBA00023288"/>
    </source>
</evidence>
<keyword evidence="2 6" id="KW-0732">Signal</keyword>
<evidence type="ECO:0000313" key="7">
    <source>
        <dbReference type="EMBL" id="MBD2863309.1"/>
    </source>
</evidence>
<evidence type="ECO:0000313" key="8">
    <source>
        <dbReference type="Proteomes" id="UP000639396"/>
    </source>
</evidence>
<dbReference type="Proteomes" id="UP000639396">
    <property type="component" value="Unassembled WGS sequence"/>
</dbReference>
<keyword evidence="3" id="KW-0472">Membrane</keyword>
<feature type="chain" id="PRO_5038657090" evidence="6">
    <location>
        <begin position="20"/>
        <end position="434"/>
    </location>
</feature>
<evidence type="ECO:0000256" key="3">
    <source>
        <dbReference type="ARBA" id="ARBA00023136"/>
    </source>
</evidence>
<evidence type="ECO:0000256" key="4">
    <source>
        <dbReference type="ARBA" id="ARBA00023139"/>
    </source>
</evidence>
<keyword evidence="5" id="KW-0449">Lipoprotein</keyword>
<dbReference type="Pfam" id="PF01547">
    <property type="entry name" value="SBP_bac_1"/>
    <property type="match status" value="1"/>
</dbReference>
<dbReference type="InterPro" id="IPR006059">
    <property type="entry name" value="SBP"/>
</dbReference>
<dbReference type="AlphaFoldDB" id="A0A927C8E8"/>
<evidence type="ECO:0000256" key="2">
    <source>
        <dbReference type="ARBA" id="ARBA00022729"/>
    </source>
</evidence>
<dbReference type="EMBL" id="JACXJA010000019">
    <property type="protein sequence ID" value="MBD2863309.1"/>
    <property type="molecule type" value="Genomic_DNA"/>
</dbReference>
<dbReference type="Gene3D" id="3.40.190.10">
    <property type="entry name" value="Periplasmic binding protein-like II"/>
    <property type="match status" value="1"/>
</dbReference>
<accession>A0A927C8E8</accession>
<sequence>MKKSLLAAAVVLAAASVSGCGTGGTSGEQGQQSAAVPGDKPVELVFTGIPITEEEFQEQFGKPIREKYPHISTKYIVPGKGTELKDLVAAGTIPDVYMTARVNLPMFLDLKLGQNLDEWIKKYNFDLNRLEPNAVQAMRDMTADQMVFGIPYQNASLGYVLYYNKDIFDKFGVPYPKDGMTWDETYELAKRLTRVEDGVQIRGLSANWSNIFVINNQLSLLALDGNDKAVINTDSWKMVFNNVKRFYEIPGNHVTKDTLSDQIQERDFLTGTVAMTVGGGAAAAADKAINFDYVALPTYPEAPGMGTKTSGRYLLPTSTSKHKEDVFKAITVITSDEFQMNASKDGRATALQNKEIQKAYMQNNPKLKDKNNFAYFYNKSASAPKINPELIGINEFHFAAGELSKVILGESDVATALRTADEKLNQAVEAKKKQ</sequence>
<keyword evidence="4" id="KW-0564">Palmitate</keyword>
<keyword evidence="1" id="KW-1003">Cell membrane</keyword>
<protein>
    <submittedName>
        <fullName evidence="7">Extracellular solute-binding protein</fullName>
    </submittedName>
</protein>
<keyword evidence="8" id="KW-1185">Reference proteome</keyword>
<dbReference type="PROSITE" id="PS51257">
    <property type="entry name" value="PROKAR_LIPOPROTEIN"/>
    <property type="match status" value="1"/>
</dbReference>
<dbReference type="RefSeq" id="WP_190928943.1">
    <property type="nucleotide sequence ID" value="NZ_JACXJA010000019.1"/>
</dbReference>
<proteinExistence type="predicted"/>
<dbReference type="PANTHER" id="PTHR43649">
    <property type="entry name" value="ARABINOSE-BINDING PROTEIN-RELATED"/>
    <property type="match status" value="1"/>
</dbReference>
<comment type="caution">
    <text evidence="7">The sequence shown here is derived from an EMBL/GenBank/DDBJ whole genome shotgun (WGS) entry which is preliminary data.</text>
</comment>
<evidence type="ECO:0000256" key="1">
    <source>
        <dbReference type="ARBA" id="ARBA00022475"/>
    </source>
</evidence>
<feature type="signal peptide" evidence="6">
    <location>
        <begin position="1"/>
        <end position="19"/>
    </location>
</feature>
<organism evidence="7 8">
    <name type="scientific">Paenibacillus oceani</name>
    <dbReference type="NCBI Taxonomy" id="2772510"/>
    <lineage>
        <taxon>Bacteria</taxon>
        <taxon>Bacillati</taxon>
        <taxon>Bacillota</taxon>
        <taxon>Bacilli</taxon>
        <taxon>Bacillales</taxon>
        <taxon>Paenibacillaceae</taxon>
        <taxon>Paenibacillus</taxon>
    </lineage>
</organism>
<name>A0A927C8E8_9BACL</name>
<gene>
    <name evidence="7" type="ORF">IDH45_15050</name>
</gene>
<reference evidence="7" key="1">
    <citation type="submission" date="2020-09" db="EMBL/GenBank/DDBJ databases">
        <title>A novel bacterium of genus Paenibacillus, isolated from South China Sea.</title>
        <authorList>
            <person name="Huang H."/>
            <person name="Mo K."/>
            <person name="Hu Y."/>
        </authorList>
    </citation>
    <scope>NUCLEOTIDE SEQUENCE</scope>
    <source>
        <strain evidence="7">IB182363</strain>
    </source>
</reference>
<evidence type="ECO:0000256" key="6">
    <source>
        <dbReference type="SAM" id="SignalP"/>
    </source>
</evidence>
<dbReference type="SUPFAM" id="SSF53850">
    <property type="entry name" value="Periplasmic binding protein-like II"/>
    <property type="match status" value="1"/>
</dbReference>